<protein>
    <submittedName>
        <fullName evidence="1">Toxin biosynthesis protein</fullName>
    </submittedName>
</protein>
<dbReference type="AlphaFoldDB" id="A0A2J5I6L7"/>
<sequence length="438" mass="48725">MSKSLFAVEEHVLDGQHIREYPGATITPDASIKLAVKKYIPLNNHNPQPGDVTVIGTHGAGFPKELYEPLWEELLVRSEKDGYRIRAIWIADSAHQGASGVLNESVIGNDPSWFDHSRDLLHMVNHFRNDMPRPIIGVGHSTGATQLIFLSLIHARLLTSLAMIEPYLIGKERHTQGLGTLASAIQRKDTWPSRSVADKHFRKAFRVWDPAVLDRWTQYGLRDLPTVLHPEIKINTASSGRHNPPVTLTTTKHQEAFFYTRANFNQHRELGAVYADDANNDPRPPHDPLFVPDMVGPLHPGQKFYRPEPVLAFALLPHLRPDVLVLSAAGSALFRSGIHDAAVKIIGTRFSGSGGLKYGHVRHEVVQKAGHTLPMEKIAETAALVGPWVGGKLRKWNEEQKWIAAVEVKPVISEKWIAELKARAASEKSLVGKKLSKL</sequence>
<organism evidence="1 2">
    <name type="scientific">Aspergillus taichungensis</name>
    <dbReference type="NCBI Taxonomy" id="482145"/>
    <lineage>
        <taxon>Eukaryota</taxon>
        <taxon>Fungi</taxon>
        <taxon>Dikarya</taxon>
        <taxon>Ascomycota</taxon>
        <taxon>Pezizomycotina</taxon>
        <taxon>Eurotiomycetes</taxon>
        <taxon>Eurotiomycetidae</taxon>
        <taxon>Eurotiales</taxon>
        <taxon>Aspergillaceae</taxon>
        <taxon>Aspergillus</taxon>
        <taxon>Aspergillus subgen. Circumdati</taxon>
    </lineage>
</organism>
<evidence type="ECO:0000313" key="2">
    <source>
        <dbReference type="Proteomes" id="UP000235023"/>
    </source>
</evidence>
<dbReference type="SUPFAM" id="SSF53474">
    <property type="entry name" value="alpha/beta-Hydrolases"/>
    <property type="match status" value="1"/>
</dbReference>
<dbReference type="OrthoDB" id="94039at2759"/>
<evidence type="ECO:0000313" key="1">
    <source>
        <dbReference type="EMBL" id="PLN85495.1"/>
    </source>
</evidence>
<dbReference type="Proteomes" id="UP000235023">
    <property type="component" value="Unassembled WGS sequence"/>
</dbReference>
<dbReference type="InterPro" id="IPR029058">
    <property type="entry name" value="AB_hydrolase_fold"/>
</dbReference>
<dbReference type="EMBL" id="KZ559504">
    <property type="protein sequence ID" value="PLN85495.1"/>
    <property type="molecule type" value="Genomic_DNA"/>
</dbReference>
<reference evidence="2" key="1">
    <citation type="submission" date="2017-12" db="EMBL/GenBank/DDBJ databases">
        <authorList>
            <consortium name="DOE Joint Genome Institute"/>
            <person name="Mondo S.J."/>
            <person name="Kjaerbolling I."/>
            <person name="Vesth T.C."/>
            <person name="Frisvad J.C."/>
            <person name="Nybo J.L."/>
            <person name="Theobald S."/>
            <person name="Kuo A."/>
            <person name="Bowyer P."/>
            <person name="Matsuda Y."/>
            <person name="Lyhne E.K."/>
            <person name="Kogle M.E."/>
            <person name="Clum A."/>
            <person name="Lipzen A."/>
            <person name="Salamov A."/>
            <person name="Ngan C.Y."/>
            <person name="Daum C."/>
            <person name="Chiniquy J."/>
            <person name="Barry K."/>
            <person name="LaButti K."/>
            <person name="Haridas S."/>
            <person name="Simmons B.A."/>
            <person name="Magnuson J.K."/>
            <person name="Mortensen U.H."/>
            <person name="Larsen T.O."/>
            <person name="Grigoriev I.V."/>
            <person name="Baker S.E."/>
            <person name="Andersen M.R."/>
            <person name="Nordberg H.P."/>
            <person name="Cantor M.N."/>
            <person name="Hua S.X."/>
        </authorList>
    </citation>
    <scope>NUCLEOTIDE SEQUENCE [LARGE SCALE GENOMIC DNA]</scope>
    <source>
        <strain evidence="2">IBT 19404</strain>
    </source>
</reference>
<gene>
    <name evidence="1" type="ORF">BDW42DRAFT_183003</name>
</gene>
<accession>A0A2J5I6L7</accession>
<proteinExistence type="predicted"/>
<name>A0A2J5I6L7_9EURO</name>
<dbReference type="Gene3D" id="3.40.50.1820">
    <property type="entry name" value="alpha/beta hydrolase"/>
    <property type="match status" value="1"/>
</dbReference>
<keyword evidence="2" id="KW-1185">Reference proteome</keyword>